<keyword evidence="1" id="KW-1133">Transmembrane helix</keyword>
<comment type="caution">
    <text evidence="2">The sequence shown here is derived from an EMBL/GenBank/DDBJ whole genome shotgun (WGS) entry which is preliminary data.</text>
</comment>
<protein>
    <submittedName>
        <fullName evidence="2">Uncharacterized protein</fullName>
    </submittedName>
</protein>
<keyword evidence="1" id="KW-0472">Membrane</keyword>
<dbReference type="AlphaFoldDB" id="A0A5B7CRM3"/>
<proteinExistence type="predicted"/>
<gene>
    <name evidence="2" type="ORF">E2C01_002772</name>
</gene>
<dbReference type="Proteomes" id="UP000324222">
    <property type="component" value="Unassembled WGS sequence"/>
</dbReference>
<evidence type="ECO:0000313" key="3">
    <source>
        <dbReference type="Proteomes" id="UP000324222"/>
    </source>
</evidence>
<feature type="transmembrane region" description="Helical" evidence="1">
    <location>
        <begin position="12"/>
        <end position="31"/>
    </location>
</feature>
<name>A0A5B7CRM3_PORTR</name>
<sequence>MATVFTILIPSVLGHILTLKFVYHWTILLILERIHGSQKINGNSLHYFNPLHKFLKLYRITK</sequence>
<keyword evidence="1" id="KW-0812">Transmembrane</keyword>
<dbReference type="EMBL" id="VSRR010000102">
    <property type="protein sequence ID" value="MPC10143.1"/>
    <property type="molecule type" value="Genomic_DNA"/>
</dbReference>
<reference evidence="2 3" key="1">
    <citation type="submission" date="2019-05" db="EMBL/GenBank/DDBJ databases">
        <title>Another draft genome of Portunus trituberculatus and its Hox gene families provides insights of decapod evolution.</title>
        <authorList>
            <person name="Jeong J.-H."/>
            <person name="Song I."/>
            <person name="Kim S."/>
            <person name="Choi T."/>
            <person name="Kim D."/>
            <person name="Ryu S."/>
            <person name="Kim W."/>
        </authorList>
    </citation>
    <scope>NUCLEOTIDE SEQUENCE [LARGE SCALE GENOMIC DNA]</scope>
    <source>
        <tissue evidence="2">Muscle</tissue>
    </source>
</reference>
<organism evidence="2 3">
    <name type="scientific">Portunus trituberculatus</name>
    <name type="common">Swimming crab</name>
    <name type="synonym">Neptunus trituberculatus</name>
    <dbReference type="NCBI Taxonomy" id="210409"/>
    <lineage>
        <taxon>Eukaryota</taxon>
        <taxon>Metazoa</taxon>
        <taxon>Ecdysozoa</taxon>
        <taxon>Arthropoda</taxon>
        <taxon>Crustacea</taxon>
        <taxon>Multicrustacea</taxon>
        <taxon>Malacostraca</taxon>
        <taxon>Eumalacostraca</taxon>
        <taxon>Eucarida</taxon>
        <taxon>Decapoda</taxon>
        <taxon>Pleocyemata</taxon>
        <taxon>Brachyura</taxon>
        <taxon>Eubrachyura</taxon>
        <taxon>Portunoidea</taxon>
        <taxon>Portunidae</taxon>
        <taxon>Portuninae</taxon>
        <taxon>Portunus</taxon>
    </lineage>
</organism>
<evidence type="ECO:0000313" key="2">
    <source>
        <dbReference type="EMBL" id="MPC10143.1"/>
    </source>
</evidence>
<accession>A0A5B7CRM3</accession>
<evidence type="ECO:0000256" key="1">
    <source>
        <dbReference type="SAM" id="Phobius"/>
    </source>
</evidence>
<keyword evidence="3" id="KW-1185">Reference proteome</keyword>